<dbReference type="SUPFAM" id="SSF52151">
    <property type="entry name" value="FabD/lysophospholipase-like"/>
    <property type="match status" value="1"/>
</dbReference>
<dbReference type="Pfam" id="PF01734">
    <property type="entry name" value="Patatin"/>
    <property type="match status" value="1"/>
</dbReference>
<evidence type="ECO:0000313" key="8">
    <source>
        <dbReference type="Proteomes" id="UP000199290"/>
    </source>
</evidence>
<dbReference type="GO" id="GO:0016042">
    <property type="term" value="P:lipid catabolic process"/>
    <property type="evidence" value="ECO:0007669"/>
    <property type="project" value="UniProtKB-UniRule"/>
</dbReference>
<name>A0A1I6G9A9_9GAMM</name>
<evidence type="ECO:0000313" key="7">
    <source>
        <dbReference type="EMBL" id="SFR38773.1"/>
    </source>
</evidence>
<dbReference type="PANTHER" id="PTHR14226:SF10">
    <property type="entry name" value="TRIACYLGLYCEROL LIPASE 4-RELATED"/>
    <property type="match status" value="1"/>
</dbReference>
<feature type="short sequence motif" description="GXSXG" evidence="4">
    <location>
        <begin position="199"/>
        <end position="203"/>
    </location>
</feature>
<dbReference type="EMBL" id="FOYV01000001">
    <property type="protein sequence ID" value="SFR38773.1"/>
    <property type="molecule type" value="Genomic_DNA"/>
</dbReference>
<feature type="region of interest" description="Disordered" evidence="5">
    <location>
        <begin position="1"/>
        <end position="26"/>
    </location>
</feature>
<gene>
    <name evidence="7" type="ORF">SAMN04488073_0254</name>
</gene>
<dbReference type="AlphaFoldDB" id="A0A1I6G9A9"/>
<evidence type="ECO:0000256" key="1">
    <source>
        <dbReference type="ARBA" id="ARBA00022801"/>
    </source>
</evidence>
<dbReference type="Proteomes" id="UP000199290">
    <property type="component" value="Unassembled WGS sequence"/>
</dbReference>
<dbReference type="PANTHER" id="PTHR14226">
    <property type="entry name" value="NEUROPATHY TARGET ESTERASE/SWISS CHEESE D.MELANOGASTER"/>
    <property type="match status" value="1"/>
</dbReference>
<organism evidence="7 8">
    <name type="scientific">Marinobacter gudaonensis</name>
    <dbReference type="NCBI Taxonomy" id="375760"/>
    <lineage>
        <taxon>Bacteria</taxon>
        <taxon>Pseudomonadati</taxon>
        <taxon>Pseudomonadota</taxon>
        <taxon>Gammaproteobacteria</taxon>
        <taxon>Pseudomonadales</taxon>
        <taxon>Marinobacteraceae</taxon>
        <taxon>Marinobacter</taxon>
    </lineage>
</organism>
<evidence type="ECO:0000259" key="6">
    <source>
        <dbReference type="PROSITE" id="PS51635"/>
    </source>
</evidence>
<evidence type="ECO:0000256" key="2">
    <source>
        <dbReference type="ARBA" id="ARBA00022963"/>
    </source>
</evidence>
<sequence>MQSPAWIGYGEAMNQKTEPTSKHNARTRKQLQKELEQAQDYEQWLAAATALDDLDGKLAWREQAETGMLHESLMRQHMASMQQCRANTDTRRLIRVLQESLYRHLGELSNPELYSVARSGTNRLVQEFLSEVETSMEFICSHPIPEVSTARKLEMFRDAERVYGRPALMLSGGAAFGIYHLGVARALWRQNLLPDVIAGSSMGAVVAAAICTRNNQEVTEFFEHPEHIHLQAFRWLGIRDGLREGHAMDPRQLQEHLLANLGSVSFKEAHDHSGRTLNISVSPTRTQQKPRLLNWLSSPEVLVDSAVMASCAVPGIFPPVTLQARDASGGPNSSVPYMPTERWIDGSVHGDLPLMRMARLHNVNKTIVSQANPHVVPFITHHDESGLKAWAKQAAVSLAHGQLATALKLTRQSPTPGLIRPLIEQAHAMASQQYLGDINIHFPLRPSLYRKVLANPSTEDLDMFIQLGEQATWPRLAMIKDQTRISRAFDRCIRGLEKVLEKESA</sequence>
<dbReference type="PROSITE" id="PS51635">
    <property type="entry name" value="PNPLA"/>
    <property type="match status" value="1"/>
</dbReference>
<keyword evidence="1 4" id="KW-0378">Hydrolase</keyword>
<accession>A0A1I6G9A9</accession>
<feature type="domain" description="PNPLA" evidence="6">
    <location>
        <begin position="168"/>
        <end position="358"/>
    </location>
</feature>
<comment type="caution">
    <text evidence="4">Lacks conserved residue(s) required for the propagation of feature annotation.</text>
</comment>
<dbReference type="InterPro" id="IPR002641">
    <property type="entry name" value="PNPLA_dom"/>
</dbReference>
<evidence type="ECO:0000256" key="3">
    <source>
        <dbReference type="ARBA" id="ARBA00023098"/>
    </source>
</evidence>
<evidence type="ECO:0000256" key="4">
    <source>
        <dbReference type="PROSITE-ProRule" id="PRU01161"/>
    </source>
</evidence>
<keyword evidence="8" id="KW-1185">Reference proteome</keyword>
<dbReference type="Gene3D" id="3.40.1090.10">
    <property type="entry name" value="Cytosolic phospholipase A2 catalytic domain"/>
    <property type="match status" value="2"/>
</dbReference>
<dbReference type="Pfam" id="PF11815">
    <property type="entry name" value="DUF3336"/>
    <property type="match status" value="1"/>
</dbReference>
<protein>
    <submittedName>
        <fullName evidence="7">NTE family protein</fullName>
    </submittedName>
</protein>
<dbReference type="InterPro" id="IPR021771">
    <property type="entry name" value="Triacylglycerol_lipase_N"/>
</dbReference>
<reference evidence="8" key="1">
    <citation type="submission" date="2016-10" db="EMBL/GenBank/DDBJ databases">
        <authorList>
            <person name="Varghese N."/>
            <person name="Submissions S."/>
        </authorList>
    </citation>
    <scope>NUCLEOTIDE SEQUENCE [LARGE SCALE GENOMIC DNA]</scope>
    <source>
        <strain evidence="8">CGMCC 1.6294</strain>
    </source>
</reference>
<keyword evidence="3 4" id="KW-0443">Lipid metabolism</keyword>
<feature type="active site" description="Proton acceptor" evidence="4">
    <location>
        <position position="345"/>
    </location>
</feature>
<proteinExistence type="predicted"/>
<feature type="active site" description="Nucleophile" evidence="4">
    <location>
        <position position="201"/>
    </location>
</feature>
<dbReference type="InterPro" id="IPR016035">
    <property type="entry name" value="Acyl_Trfase/lysoPLipase"/>
</dbReference>
<dbReference type="STRING" id="375760.SAMN04488073_0254"/>
<dbReference type="InterPro" id="IPR050301">
    <property type="entry name" value="NTE"/>
</dbReference>
<evidence type="ECO:0000256" key="5">
    <source>
        <dbReference type="SAM" id="MobiDB-lite"/>
    </source>
</evidence>
<keyword evidence="2 4" id="KW-0442">Lipid degradation</keyword>
<dbReference type="GO" id="GO:0004806">
    <property type="term" value="F:triacylglycerol lipase activity"/>
    <property type="evidence" value="ECO:0007669"/>
    <property type="project" value="InterPro"/>
</dbReference>